<dbReference type="Proteomes" id="UP001153076">
    <property type="component" value="Unassembled WGS sequence"/>
</dbReference>
<evidence type="ECO:0000313" key="1">
    <source>
        <dbReference type="EMBL" id="KAJ8423845.1"/>
    </source>
</evidence>
<accession>A0A9Q1JM51</accession>
<dbReference type="EMBL" id="JAKOGI010001850">
    <property type="protein sequence ID" value="KAJ8423845.1"/>
    <property type="molecule type" value="Genomic_DNA"/>
</dbReference>
<comment type="caution">
    <text evidence="1">The sequence shown here is derived from an EMBL/GenBank/DDBJ whole genome shotgun (WGS) entry which is preliminary data.</text>
</comment>
<evidence type="ECO:0008006" key="3">
    <source>
        <dbReference type="Google" id="ProtNLM"/>
    </source>
</evidence>
<proteinExistence type="predicted"/>
<gene>
    <name evidence="1" type="ORF">Cgig2_000971</name>
</gene>
<sequence length="166" mass="18652">MSWVYNIRCHRHFYITTPLLSLTTRSHTTYPKQKRHFNFDHGAAMIPVRTALISQWHMATIFGMKYGISRGRRVVAMVILYKAMLVTPYLGNVTIECPEDFGGSWIGLALLVLGCARLTSEESSPAPSARGRQLLDDEQMEVGWVLTCVAYPRDHPIIWDSPGGGA</sequence>
<keyword evidence="2" id="KW-1185">Reference proteome</keyword>
<dbReference type="OrthoDB" id="1885901at2759"/>
<dbReference type="AlphaFoldDB" id="A0A9Q1JM51"/>
<name>A0A9Q1JM51_9CARY</name>
<protein>
    <recommendedName>
        <fullName evidence="3">Ferredoxin</fullName>
    </recommendedName>
</protein>
<evidence type="ECO:0000313" key="2">
    <source>
        <dbReference type="Proteomes" id="UP001153076"/>
    </source>
</evidence>
<reference evidence="1" key="1">
    <citation type="submission" date="2022-04" db="EMBL/GenBank/DDBJ databases">
        <title>Carnegiea gigantea Genome sequencing and assembly v2.</title>
        <authorList>
            <person name="Copetti D."/>
            <person name="Sanderson M.J."/>
            <person name="Burquez A."/>
            <person name="Wojciechowski M.F."/>
        </authorList>
    </citation>
    <scope>NUCLEOTIDE SEQUENCE</scope>
    <source>
        <strain evidence="1">SGP5-SGP5p</strain>
        <tissue evidence="1">Aerial part</tissue>
    </source>
</reference>
<organism evidence="1 2">
    <name type="scientific">Carnegiea gigantea</name>
    <dbReference type="NCBI Taxonomy" id="171969"/>
    <lineage>
        <taxon>Eukaryota</taxon>
        <taxon>Viridiplantae</taxon>
        <taxon>Streptophyta</taxon>
        <taxon>Embryophyta</taxon>
        <taxon>Tracheophyta</taxon>
        <taxon>Spermatophyta</taxon>
        <taxon>Magnoliopsida</taxon>
        <taxon>eudicotyledons</taxon>
        <taxon>Gunneridae</taxon>
        <taxon>Pentapetalae</taxon>
        <taxon>Caryophyllales</taxon>
        <taxon>Cactineae</taxon>
        <taxon>Cactaceae</taxon>
        <taxon>Cactoideae</taxon>
        <taxon>Echinocereeae</taxon>
        <taxon>Carnegiea</taxon>
    </lineage>
</organism>